<dbReference type="RefSeq" id="WP_136958301.1">
    <property type="nucleotide sequence ID" value="NZ_CP039690.1"/>
</dbReference>
<evidence type="ECO:0000313" key="3">
    <source>
        <dbReference type="Proteomes" id="UP000298781"/>
    </source>
</evidence>
<dbReference type="OrthoDB" id="9807344at2"/>
<dbReference type="GO" id="GO:0008270">
    <property type="term" value="F:zinc ion binding"/>
    <property type="evidence" value="ECO:0007669"/>
    <property type="project" value="UniProtKB-KW"/>
</dbReference>
<keyword evidence="2" id="KW-0479">Metal-binding</keyword>
<protein>
    <submittedName>
        <fullName evidence="2">Zinc-finger domain-containing protein</fullName>
    </submittedName>
</protein>
<dbReference type="AlphaFoldDB" id="A0A4D7AV31"/>
<keyword evidence="2" id="KW-0862">Zinc</keyword>
<sequence>MADHVVPHFANDQGVAVIHVGVKEFKCMGARAPFDHPHVFLDMGSDGEIICPYCSTLYKFDSNLHANQTTPAGAFVQTLADA</sequence>
<organism evidence="2 3">
    <name type="scientific">Phreatobacter stygius</name>
    <dbReference type="NCBI Taxonomy" id="1940610"/>
    <lineage>
        <taxon>Bacteria</taxon>
        <taxon>Pseudomonadati</taxon>
        <taxon>Pseudomonadota</taxon>
        <taxon>Alphaproteobacteria</taxon>
        <taxon>Hyphomicrobiales</taxon>
        <taxon>Phreatobacteraceae</taxon>
        <taxon>Phreatobacter</taxon>
    </lineage>
</organism>
<keyword evidence="2" id="KW-0863">Zinc-finger</keyword>
<dbReference type="Gene3D" id="2.60.260.40">
    <property type="entry name" value="q5lls5 like domains"/>
    <property type="match status" value="1"/>
</dbReference>
<proteinExistence type="predicted"/>
<dbReference type="Proteomes" id="UP000298781">
    <property type="component" value="Chromosome"/>
</dbReference>
<dbReference type="InterPro" id="IPR019401">
    <property type="entry name" value="Znf_CHCC"/>
</dbReference>
<reference evidence="2 3" key="1">
    <citation type="submission" date="2019-04" db="EMBL/GenBank/DDBJ databases">
        <title>Phreatobacter aquaticus sp. nov.</title>
        <authorList>
            <person name="Choi A."/>
        </authorList>
    </citation>
    <scope>NUCLEOTIDE SEQUENCE [LARGE SCALE GENOMIC DNA]</scope>
    <source>
        <strain evidence="2 3">KCTC 52518</strain>
    </source>
</reference>
<feature type="domain" description="Zinc finger CHCC-type" evidence="1">
    <location>
        <begin position="24"/>
        <end position="58"/>
    </location>
</feature>
<evidence type="ECO:0000313" key="2">
    <source>
        <dbReference type="EMBL" id="QCI62838.1"/>
    </source>
</evidence>
<dbReference type="KEGG" id="pstg:E8M01_00405"/>
<gene>
    <name evidence="2" type="ORF">E8M01_00405</name>
</gene>
<dbReference type="EMBL" id="CP039690">
    <property type="protein sequence ID" value="QCI62838.1"/>
    <property type="molecule type" value="Genomic_DNA"/>
</dbReference>
<evidence type="ECO:0000259" key="1">
    <source>
        <dbReference type="Pfam" id="PF10276"/>
    </source>
</evidence>
<name>A0A4D7AV31_9HYPH</name>
<keyword evidence="3" id="KW-1185">Reference proteome</keyword>
<dbReference type="Pfam" id="PF10276">
    <property type="entry name" value="zf-CHCC"/>
    <property type="match status" value="1"/>
</dbReference>
<accession>A0A4D7AV31</accession>